<organism evidence="1">
    <name type="scientific">Tanacetum cinerariifolium</name>
    <name type="common">Dalmatian daisy</name>
    <name type="synonym">Chrysanthemum cinerariifolium</name>
    <dbReference type="NCBI Taxonomy" id="118510"/>
    <lineage>
        <taxon>Eukaryota</taxon>
        <taxon>Viridiplantae</taxon>
        <taxon>Streptophyta</taxon>
        <taxon>Embryophyta</taxon>
        <taxon>Tracheophyta</taxon>
        <taxon>Spermatophyta</taxon>
        <taxon>Magnoliopsida</taxon>
        <taxon>eudicotyledons</taxon>
        <taxon>Gunneridae</taxon>
        <taxon>Pentapetalae</taxon>
        <taxon>asterids</taxon>
        <taxon>campanulids</taxon>
        <taxon>Asterales</taxon>
        <taxon>Asteraceae</taxon>
        <taxon>Asteroideae</taxon>
        <taxon>Anthemideae</taxon>
        <taxon>Anthemidinae</taxon>
        <taxon>Tanacetum</taxon>
    </lineage>
</organism>
<feature type="non-terminal residue" evidence="1">
    <location>
        <position position="1"/>
    </location>
</feature>
<reference evidence="1" key="1">
    <citation type="journal article" date="2019" name="Sci. Rep.">
        <title>Draft genome of Tanacetum cinerariifolium, the natural source of mosquito coil.</title>
        <authorList>
            <person name="Yamashiro T."/>
            <person name="Shiraishi A."/>
            <person name="Satake H."/>
            <person name="Nakayama K."/>
        </authorList>
    </citation>
    <scope>NUCLEOTIDE SEQUENCE</scope>
</reference>
<protein>
    <submittedName>
        <fullName evidence="1">Uncharacterized protein</fullName>
    </submittedName>
</protein>
<accession>A0A699JKT9</accession>
<dbReference type="AlphaFoldDB" id="A0A699JKT9"/>
<gene>
    <name evidence="1" type="ORF">Tci_613860</name>
</gene>
<name>A0A699JKT9_TANCI</name>
<comment type="caution">
    <text evidence="1">The sequence shown here is derived from an EMBL/GenBank/DDBJ whole genome shotgun (WGS) entry which is preliminary data.</text>
</comment>
<sequence>AIVPGFLWGRVVEVMGSSGDSGGVVRSGGEGSYRFGGNMGE</sequence>
<evidence type="ECO:0000313" key="1">
    <source>
        <dbReference type="EMBL" id="GFA41888.1"/>
    </source>
</evidence>
<dbReference type="EMBL" id="BKCJ010420637">
    <property type="protein sequence ID" value="GFA41888.1"/>
    <property type="molecule type" value="Genomic_DNA"/>
</dbReference>
<proteinExistence type="predicted"/>